<accession>A0A183K308</accession>
<dbReference type="AlphaFoldDB" id="A0A183K308"/>
<reference evidence="1 2" key="2">
    <citation type="submission" date="2018-11" db="EMBL/GenBank/DDBJ databases">
        <authorList>
            <consortium name="Pathogen Informatics"/>
        </authorList>
    </citation>
    <scope>NUCLEOTIDE SEQUENCE [LARGE SCALE GENOMIC DNA]</scope>
    <source>
        <strain evidence="1">Dakar</strain>
        <strain evidence="2">Dakar, Senegal</strain>
    </source>
</reference>
<reference evidence="3" key="1">
    <citation type="submission" date="2016-06" db="UniProtKB">
        <authorList>
            <consortium name="WormBaseParasite"/>
        </authorList>
    </citation>
    <scope>IDENTIFICATION</scope>
</reference>
<keyword evidence="2" id="KW-1185">Reference proteome</keyword>
<dbReference type="WBParaSite" id="SCUD_0000937301-mRNA-1">
    <property type="protein sequence ID" value="SCUD_0000937301-mRNA-1"/>
    <property type="gene ID" value="SCUD_0000937301"/>
</dbReference>
<evidence type="ECO:0000313" key="2">
    <source>
        <dbReference type="Proteomes" id="UP000279833"/>
    </source>
</evidence>
<protein>
    <submittedName>
        <fullName evidence="1 3">Uncharacterized protein</fullName>
    </submittedName>
</protein>
<dbReference type="EMBL" id="UZAK01033192">
    <property type="protein sequence ID" value="VDP35324.1"/>
    <property type="molecule type" value="Genomic_DNA"/>
</dbReference>
<organism evidence="3">
    <name type="scientific">Schistosoma curassoni</name>
    <dbReference type="NCBI Taxonomy" id="6186"/>
    <lineage>
        <taxon>Eukaryota</taxon>
        <taxon>Metazoa</taxon>
        <taxon>Spiralia</taxon>
        <taxon>Lophotrochozoa</taxon>
        <taxon>Platyhelminthes</taxon>
        <taxon>Trematoda</taxon>
        <taxon>Digenea</taxon>
        <taxon>Strigeidida</taxon>
        <taxon>Schistosomatoidea</taxon>
        <taxon>Schistosomatidae</taxon>
        <taxon>Schistosoma</taxon>
    </lineage>
</organism>
<sequence length="107" mass="12631">MPNPPPLFGLGTGSSPRRYSRWSSTVWGRNMENYESQHSEDTDVKVRIGNATTAFLQLNNIWNSKQPSVNQYQTHNLQYERQHNRFYYTELKHGELLKPSSNMYMYL</sequence>
<name>A0A183K308_9TREM</name>
<dbReference type="Proteomes" id="UP000279833">
    <property type="component" value="Unassembled WGS sequence"/>
</dbReference>
<evidence type="ECO:0000313" key="1">
    <source>
        <dbReference type="EMBL" id="VDP35324.1"/>
    </source>
</evidence>
<proteinExistence type="predicted"/>
<evidence type="ECO:0000313" key="3">
    <source>
        <dbReference type="WBParaSite" id="SCUD_0000937301-mRNA-1"/>
    </source>
</evidence>
<gene>
    <name evidence="1" type="ORF">SCUD_LOCUS9373</name>
</gene>